<accession>A0A196SBC7</accession>
<dbReference type="Pfam" id="PF03095">
    <property type="entry name" value="PTPA"/>
    <property type="match status" value="1"/>
</dbReference>
<evidence type="ECO:0000256" key="1">
    <source>
        <dbReference type="ARBA" id="ARBA00000971"/>
    </source>
</evidence>
<dbReference type="PANTHER" id="PTHR10012:SF0">
    <property type="entry name" value="SERINE_THREONINE-PROTEIN PHOSPHATASE 2A ACTIVATOR"/>
    <property type="match status" value="1"/>
</dbReference>
<dbReference type="Gene3D" id="1.20.120.1150">
    <property type="match status" value="1"/>
</dbReference>
<comment type="subcellular location">
    <subcellularLocation>
        <location evidence="2 7">Cytoplasm</location>
    </subcellularLocation>
</comment>
<evidence type="ECO:0000256" key="4">
    <source>
        <dbReference type="ARBA" id="ARBA00022490"/>
    </source>
</evidence>
<keyword evidence="4 7" id="KW-0963">Cytoplasm</keyword>
<comment type="similarity">
    <text evidence="3 7">Belongs to the PTPA-type PPIase family.</text>
</comment>
<dbReference type="Proteomes" id="UP000078348">
    <property type="component" value="Unassembled WGS sequence"/>
</dbReference>
<comment type="caution">
    <text evidence="8">The sequence shown here is derived from an EMBL/GenBank/DDBJ whole genome shotgun (WGS) entry which is preliminary data.</text>
</comment>
<keyword evidence="6 7" id="KW-0413">Isomerase</keyword>
<evidence type="ECO:0000256" key="2">
    <source>
        <dbReference type="ARBA" id="ARBA00004496"/>
    </source>
</evidence>
<evidence type="ECO:0000313" key="8">
    <source>
        <dbReference type="EMBL" id="OAO14323.1"/>
    </source>
</evidence>
<dbReference type="GO" id="GO:0003755">
    <property type="term" value="F:peptidyl-prolyl cis-trans isomerase activity"/>
    <property type="evidence" value="ECO:0007669"/>
    <property type="project" value="UniProtKB-KW"/>
</dbReference>
<dbReference type="GO" id="GO:0005634">
    <property type="term" value="C:nucleus"/>
    <property type="evidence" value="ECO:0007669"/>
    <property type="project" value="TreeGrafter"/>
</dbReference>
<sequence>MEYHYRKIERGIFSAADFQSFQKCPALQELKEFVKKCGDSVINTKRSDVKDLPPTVSRLIDMLRTLNRWIDEIPPLNQPMRFGNKAFRTWNERLCSEGPGLLEQVAQRNNPMMCVELAGYLEESFGNPTRIDYGTGHETTFIIFLYCLYKVGLLQDSDLKAVVLKVFTAYLAVCRHLQRTYWLEPAGSHGVWSLDDYQMLVFYFGACQLHGNDSFDPKCICDKRLMEEEAGEYMYFEAIHYINTTKKGYFYETSPMLYDISGAKSWSKICSGMYKMWCNEVLGKFPVVQHLRFGSIFPLNWTPSENPATKEYAHISPPSIEVKSMPENFTKAPWAK</sequence>
<dbReference type="GO" id="GO:0008160">
    <property type="term" value="F:protein tyrosine phosphatase activator activity"/>
    <property type="evidence" value="ECO:0007669"/>
    <property type="project" value="TreeGrafter"/>
</dbReference>
<name>A0A196SBC7_BLAHN</name>
<proteinExistence type="inferred from homology"/>
<organism evidence="8 9">
    <name type="scientific">Blastocystis sp. subtype 1 (strain ATCC 50177 / NandII)</name>
    <dbReference type="NCBI Taxonomy" id="478820"/>
    <lineage>
        <taxon>Eukaryota</taxon>
        <taxon>Sar</taxon>
        <taxon>Stramenopiles</taxon>
        <taxon>Bigyra</taxon>
        <taxon>Opalozoa</taxon>
        <taxon>Opalinata</taxon>
        <taxon>Blastocystidae</taxon>
        <taxon>Blastocystis</taxon>
    </lineage>
</organism>
<keyword evidence="9" id="KW-1185">Reference proteome</keyword>
<dbReference type="InterPro" id="IPR004327">
    <property type="entry name" value="Phstyr_phstse_ac"/>
</dbReference>
<dbReference type="AlphaFoldDB" id="A0A196SBC7"/>
<evidence type="ECO:0000256" key="3">
    <source>
        <dbReference type="ARBA" id="ARBA00011019"/>
    </source>
</evidence>
<dbReference type="PANTHER" id="PTHR10012">
    <property type="entry name" value="SERINE/THREONINE-PROTEIN PHOSPHATASE 2A REGULATORY SUBUNIT B"/>
    <property type="match status" value="1"/>
</dbReference>
<dbReference type="PIRSF" id="PIRSF016325">
    <property type="entry name" value="Phstyr_phstse_ac"/>
    <property type="match status" value="1"/>
</dbReference>
<dbReference type="FunFam" id="1.20.120.1150:FF:000002">
    <property type="entry name" value="Serine/threonine-protein phosphatase 2A activator"/>
    <property type="match status" value="1"/>
</dbReference>
<dbReference type="GO" id="GO:0005737">
    <property type="term" value="C:cytoplasm"/>
    <property type="evidence" value="ECO:0007669"/>
    <property type="project" value="UniProtKB-SubCell"/>
</dbReference>
<evidence type="ECO:0000256" key="7">
    <source>
        <dbReference type="RuleBase" id="RU361210"/>
    </source>
</evidence>
<dbReference type="EC" id="5.2.1.8" evidence="7"/>
<dbReference type="GO" id="GO:0000159">
    <property type="term" value="C:protein phosphatase type 2A complex"/>
    <property type="evidence" value="ECO:0007669"/>
    <property type="project" value="TreeGrafter"/>
</dbReference>
<dbReference type="STRING" id="478820.A0A196SBC7"/>
<evidence type="ECO:0000256" key="5">
    <source>
        <dbReference type="ARBA" id="ARBA00023110"/>
    </source>
</evidence>
<gene>
    <name evidence="8" type="ORF">AV274_4027</name>
</gene>
<dbReference type="CDD" id="cd04087">
    <property type="entry name" value="PTPA"/>
    <property type="match status" value="1"/>
</dbReference>
<dbReference type="InterPro" id="IPR043170">
    <property type="entry name" value="PTPA_C_lid"/>
</dbReference>
<protein>
    <recommendedName>
        <fullName evidence="7">Serine/threonine-protein phosphatase 2A activator</fullName>
        <ecNumber evidence="7">5.2.1.8</ecNumber>
    </recommendedName>
    <alternativeName>
        <fullName evidence="7">Phosphotyrosyl phosphatase activator</fullName>
    </alternativeName>
</protein>
<dbReference type="GO" id="GO:0007052">
    <property type="term" value="P:mitotic spindle organization"/>
    <property type="evidence" value="ECO:0007669"/>
    <property type="project" value="TreeGrafter"/>
</dbReference>
<evidence type="ECO:0000313" key="9">
    <source>
        <dbReference type="Proteomes" id="UP000078348"/>
    </source>
</evidence>
<keyword evidence="5 7" id="KW-0697">Rotamase</keyword>
<dbReference type="SUPFAM" id="SSF140984">
    <property type="entry name" value="PTPA-like"/>
    <property type="match status" value="1"/>
</dbReference>
<comment type="function">
    <text evidence="7">PPIases accelerate the folding of proteins. It catalyzes the cis-trans isomerization of proline imidic peptide bonds in oligopeptides.</text>
</comment>
<dbReference type="EMBL" id="LXWW01000264">
    <property type="protein sequence ID" value="OAO14323.1"/>
    <property type="molecule type" value="Genomic_DNA"/>
</dbReference>
<comment type="catalytic activity">
    <reaction evidence="1 7">
        <text>[protein]-peptidylproline (omega=180) = [protein]-peptidylproline (omega=0)</text>
        <dbReference type="Rhea" id="RHEA:16237"/>
        <dbReference type="Rhea" id="RHEA-COMP:10747"/>
        <dbReference type="Rhea" id="RHEA-COMP:10748"/>
        <dbReference type="ChEBI" id="CHEBI:83833"/>
        <dbReference type="ChEBI" id="CHEBI:83834"/>
        <dbReference type="EC" id="5.2.1.8"/>
    </reaction>
</comment>
<evidence type="ECO:0000256" key="6">
    <source>
        <dbReference type="ARBA" id="ARBA00023235"/>
    </source>
</evidence>
<reference evidence="8 9" key="1">
    <citation type="submission" date="2016-05" db="EMBL/GenBank/DDBJ databases">
        <title>Nuclear genome of Blastocystis sp. subtype 1 NandII.</title>
        <authorList>
            <person name="Gentekaki E."/>
            <person name="Curtis B."/>
            <person name="Stairs C."/>
            <person name="Eme L."/>
            <person name="Herman E."/>
            <person name="Klimes V."/>
            <person name="Arias M.C."/>
            <person name="Elias M."/>
            <person name="Hilliou F."/>
            <person name="Klute M."/>
            <person name="Malik S.-B."/>
            <person name="Pightling A."/>
            <person name="Rachubinski R."/>
            <person name="Salas D."/>
            <person name="Schlacht A."/>
            <person name="Suga H."/>
            <person name="Archibald J."/>
            <person name="Ball S.G."/>
            <person name="Clark G."/>
            <person name="Dacks J."/>
            <person name="Van Der Giezen M."/>
            <person name="Tsaousis A."/>
            <person name="Roger A."/>
        </authorList>
    </citation>
    <scope>NUCLEOTIDE SEQUENCE [LARGE SCALE GENOMIC DNA]</scope>
    <source>
        <strain evidence="9">ATCC 50177 / NandII</strain>
    </source>
</reference>
<dbReference type="InterPro" id="IPR037218">
    <property type="entry name" value="PTPA_sf"/>
</dbReference>
<dbReference type="OrthoDB" id="16120at2759"/>